<evidence type="ECO:0000313" key="5">
    <source>
        <dbReference type="EMBL" id="MFC4157995.1"/>
    </source>
</evidence>
<dbReference type="SMART" id="SM00421">
    <property type="entry name" value="HTH_LUXR"/>
    <property type="match status" value="1"/>
</dbReference>
<keyword evidence="1" id="KW-0805">Transcription regulation</keyword>
<dbReference type="InterPro" id="IPR016032">
    <property type="entry name" value="Sig_transdc_resp-reg_C-effctor"/>
</dbReference>
<accession>A0ABV8ML15</accession>
<dbReference type="Gene3D" id="1.10.10.10">
    <property type="entry name" value="Winged helix-like DNA-binding domain superfamily/Winged helix DNA-binding domain"/>
    <property type="match status" value="1"/>
</dbReference>
<dbReference type="EMBL" id="JBHSBU010000001">
    <property type="protein sequence ID" value="MFC4157995.1"/>
    <property type="molecule type" value="Genomic_DNA"/>
</dbReference>
<dbReference type="RefSeq" id="WP_378160207.1">
    <property type="nucleotide sequence ID" value="NZ_JBHSBU010000001.1"/>
</dbReference>
<feature type="domain" description="HTH luxR-type" evidence="4">
    <location>
        <begin position="165"/>
        <end position="222"/>
    </location>
</feature>
<protein>
    <submittedName>
        <fullName evidence="5">Autoinducer binding domain-containing protein</fullName>
    </submittedName>
</protein>
<dbReference type="InterPro" id="IPR005143">
    <property type="entry name" value="TF_LuxR_autoind-bd_dom"/>
</dbReference>
<dbReference type="InterPro" id="IPR036388">
    <property type="entry name" value="WH-like_DNA-bd_sf"/>
</dbReference>
<dbReference type="InterPro" id="IPR036693">
    <property type="entry name" value="TF_LuxR_autoind-bd_dom_sf"/>
</dbReference>
<dbReference type="SUPFAM" id="SSF75516">
    <property type="entry name" value="Pheromone-binding domain of LuxR-like quorum-sensing transcription factors"/>
    <property type="match status" value="1"/>
</dbReference>
<proteinExistence type="predicted"/>
<evidence type="ECO:0000259" key="4">
    <source>
        <dbReference type="SMART" id="SM00421"/>
    </source>
</evidence>
<evidence type="ECO:0000256" key="1">
    <source>
        <dbReference type="ARBA" id="ARBA00023015"/>
    </source>
</evidence>
<keyword evidence="6" id="KW-1185">Reference proteome</keyword>
<keyword evidence="2" id="KW-0238">DNA-binding</keyword>
<dbReference type="Gene3D" id="3.30.450.80">
    <property type="entry name" value="Transcription factor LuxR-like, autoinducer-binding domain"/>
    <property type="match status" value="1"/>
</dbReference>
<dbReference type="Proteomes" id="UP001595791">
    <property type="component" value="Unassembled WGS sequence"/>
</dbReference>
<sequence length="229" mass="24978">MYTLLTSLCEVKDIPELKQALLRIGAALGFERAGVFYSRPSQGGRAETHIHNYPSDWLANLPEDAANDPVLARIHACPLPFAWDHRIYEQANMSGFYEAARFHGFHSGIDMAHWYPDGRRIALSFCSDRALNPTELPNQVARLGLASDLISATLTALLDERLDVERQLTSQQRAALGYTLDGHHSGEVADLLGLSDVAVDRITSAAAHALGVGNARQAAMLAARLGLVH</sequence>
<evidence type="ECO:0000313" key="6">
    <source>
        <dbReference type="Proteomes" id="UP001595791"/>
    </source>
</evidence>
<evidence type="ECO:0000256" key="3">
    <source>
        <dbReference type="ARBA" id="ARBA00023163"/>
    </source>
</evidence>
<evidence type="ECO:0000256" key="2">
    <source>
        <dbReference type="ARBA" id="ARBA00023125"/>
    </source>
</evidence>
<comment type="caution">
    <text evidence="5">The sequence shown here is derived from an EMBL/GenBank/DDBJ whole genome shotgun (WGS) entry which is preliminary data.</text>
</comment>
<gene>
    <name evidence="5" type="ORF">ACFOW7_01365</name>
</gene>
<dbReference type="Pfam" id="PF03472">
    <property type="entry name" value="Autoind_bind"/>
    <property type="match status" value="1"/>
</dbReference>
<name>A0ABV8ML15_9NEIS</name>
<keyword evidence="3" id="KW-0804">Transcription</keyword>
<dbReference type="SUPFAM" id="SSF46894">
    <property type="entry name" value="C-terminal effector domain of the bipartite response regulators"/>
    <property type="match status" value="1"/>
</dbReference>
<organism evidence="5 6">
    <name type="scientific">Chitinimonas lacunae</name>
    <dbReference type="NCBI Taxonomy" id="1963018"/>
    <lineage>
        <taxon>Bacteria</taxon>
        <taxon>Pseudomonadati</taxon>
        <taxon>Pseudomonadota</taxon>
        <taxon>Betaproteobacteria</taxon>
        <taxon>Neisseriales</taxon>
        <taxon>Chitinibacteraceae</taxon>
        <taxon>Chitinimonas</taxon>
    </lineage>
</organism>
<dbReference type="InterPro" id="IPR000792">
    <property type="entry name" value="Tscrpt_reg_LuxR_C"/>
</dbReference>
<reference evidence="6" key="1">
    <citation type="journal article" date="2019" name="Int. J. Syst. Evol. Microbiol.">
        <title>The Global Catalogue of Microorganisms (GCM) 10K type strain sequencing project: providing services to taxonomists for standard genome sequencing and annotation.</title>
        <authorList>
            <consortium name="The Broad Institute Genomics Platform"/>
            <consortium name="The Broad Institute Genome Sequencing Center for Infectious Disease"/>
            <person name="Wu L."/>
            <person name="Ma J."/>
        </authorList>
    </citation>
    <scope>NUCLEOTIDE SEQUENCE [LARGE SCALE GENOMIC DNA]</scope>
    <source>
        <strain evidence="6">LMG 29894</strain>
    </source>
</reference>